<dbReference type="SUPFAM" id="SSF51735">
    <property type="entry name" value="NAD(P)-binding Rossmann-fold domains"/>
    <property type="match status" value="1"/>
</dbReference>
<dbReference type="GO" id="GO:0005829">
    <property type="term" value="C:cytosol"/>
    <property type="evidence" value="ECO:0007669"/>
    <property type="project" value="TreeGrafter"/>
</dbReference>
<dbReference type="Pfam" id="PF01232">
    <property type="entry name" value="Mannitol_dh"/>
    <property type="match status" value="1"/>
</dbReference>
<dbReference type="Gene3D" id="3.40.50.720">
    <property type="entry name" value="NAD(P)-binding Rossmann-like Domain"/>
    <property type="match status" value="1"/>
</dbReference>
<dbReference type="InterPro" id="IPR013118">
    <property type="entry name" value="Mannitol_DH_C"/>
</dbReference>
<gene>
    <name evidence="5" type="ORF">CLV90_1384</name>
</gene>
<protein>
    <submittedName>
        <fullName evidence="5">Tagaturonate reductase</fullName>
    </submittedName>
</protein>
<feature type="domain" description="Mannitol dehydrogenase C-terminal" evidence="4">
    <location>
        <begin position="282"/>
        <end position="480"/>
    </location>
</feature>
<dbReference type="PANTHER" id="PTHR30524">
    <property type="entry name" value="MANNITOL-1-PHOSPHATE 5-DEHYDROGENASE"/>
    <property type="match status" value="1"/>
</dbReference>
<accession>A0A4R7K8N6</accession>
<dbReference type="GO" id="GO:0019592">
    <property type="term" value="P:mannitol catabolic process"/>
    <property type="evidence" value="ECO:0007669"/>
    <property type="project" value="TreeGrafter"/>
</dbReference>
<dbReference type="OrthoDB" id="9768714at2"/>
<evidence type="ECO:0000256" key="1">
    <source>
        <dbReference type="ARBA" id="ARBA00023002"/>
    </source>
</evidence>
<name>A0A4R7K8N6_9FLAO</name>
<dbReference type="InterPro" id="IPR008927">
    <property type="entry name" value="6-PGluconate_DH-like_C_sf"/>
</dbReference>
<dbReference type="Gene3D" id="1.10.1040.10">
    <property type="entry name" value="N-(1-d-carboxylethyl)-l-norvaline Dehydrogenase, domain 2"/>
    <property type="match status" value="1"/>
</dbReference>
<proteinExistence type="predicted"/>
<keyword evidence="2" id="KW-0520">NAD</keyword>
<dbReference type="Proteomes" id="UP000294749">
    <property type="component" value="Unassembled WGS sequence"/>
</dbReference>
<dbReference type="AlphaFoldDB" id="A0A4R7K8N6"/>
<dbReference type="EMBL" id="SOAY01000010">
    <property type="protein sequence ID" value="TDT47309.1"/>
    <property type="molecule type" value="Genomic_DNA"/>
</dbReference>
<evidence type="ECO:0000256" key="2">
    <source>
        <dbReference type="ARBA" id="ARBA00023027"/>
    </source>
</evidence>
<keyword evidence="1" id="KW-0560">Oxidoreductase</keyword>
<comment type="caution">
    <text evidence="5">The sequence shown here is derived from an EMBL/GenBank/DDBJ whole genome shotgun (WGS) entry which is preliminary data.</text>
</comment>
<keyword evidence="6" id="KW-1185">Reference proteome</keyword>
<dbReference type="PANTHER" id="PTHR30524:SF0">
    <property type="entry name" value="ALTRONATE OXIDOREDUCTASE-RELATED"/>
    <property type="match status" value="1"/>
</dbReference>
<dbReference type="InterPro" id="IPR013131">
    <property type="entry name" value="Mannitol_DH_N"/>
</dbReference>
<dbReference type="NCBIfam" id="NF002969">
    <property type="entry name" value="PRK03643.1"/>
    <property type="match status" value="1"/>
</dbReference>
<dbReference type="SUPFAM" id="SSF48179">
    <property type="entry name" value="6-phosphogluconate dehydrogenase C-terminal domain-like"/>
    <property type="match status" value="1"/>
</dbReference>
<dbReference type="GO" id="GO:0009026">
    <property type="term" value="F:tagaturonate reductase activity"/>
    <property type="evidence" value="ECO:0007669"/>
    <property type="project" value="TreeGrafter"/>
</dbReference>
<dbReference type="GO" id="GO:0019698">
    <property type="term" value="P:D-galacturonate catabolic process"/>
    <property type="evidence" value="ECO:0007669"/>
    <property type="project" value="TreeGrafter"/>
</dbReference>
<dbReference type="InterPro" id="IPR036291">
    <property type="entry name" value="NAD(P)-bd_dom_sf"/>
</dbReference>
<organism evidence="5 6">
    <name type="scientific">Maribacter spongiicola</name>
    <dbReference type="NCBI Taxonomy" id="1206753"/>
    <lineage>
        <taxon>Bacteria</taxon>
        <taxon>Pseudomonadati</taxon>
        <taxon>Bacteroidota</taxon>
        <taxon>Flavobacteriia</taxon>
        <taxon>Flavobacteriales</taxon>
        <taxon>Flavobacteriaceae</taxon>
        <taxon>Maribacter</taxon>
    </lineage>
</organism>
<sequence>MTIHKEITELKVLNRKTTGKPVEYPVRVLQFGGGNFLRAFCDWMFDVLNKTTDFNGSVVVVKPTERGEYSELLNQDGLFHVVLDGLKDGNLVSEVTLVESVSTIIQPYKEWNAYLALAEVPELRFIVSNTTEAGIKFLEKDNKTDNPPHEFPAKLTLWLYHRFNYFKGAADKGCILLPCELIEDNGDALRKTIIQYAEHWGLETAFITWIKNCNYFCSTLVDRIVSGFPTDRKVAIEQQTGYKDDLLVAGEVYHSWVIKAAPIVQKELPFSKTDLNVLFVDDLKEYREMKVRILNGAHTSLVPVGYLAGLRTVLESMNDDLVRNHVLQVLSEEIKPTLTNFSEKEIDAFVNAVIDRFKNPTLKHFLIAISLNSTSKFQARLLPAFKEYTQINGRFPKRIAFSLACLIRFYKGEFDGEHIPVNDDAKVLAYFNEEWRKVTEQDQTIENLVTNVLSNSDIVGENLTTYNGLVQFVTKSINSIDEVGVKECLEAL</sequence>
<dbReference type="GO" id="GO:0008926">
    <property type="term" value="F:mannitol-1-phosphate 5-dehydrogenase activity"/>
    <property type="evidence" value="ECO:0007669"/>
    <property type="project" value="TreeGrafter"/>
</dbReference>
<dbReference type="Pfam" id="PF08125">
    <property type="entry name" value="Mannitol_dh_C"/>
    <property type="match status" value="1"/>
</dbReference>
<evidence type="ECO:0000313" key="5">
    <source>
        <dbReference type="EMBL" id="TDT47309.1"/>
    </source>
</evidence>
<evidence type="ECO:0000313" key="6">
    <source>
        <dbReference type="Proteomes" id="UP000294749"/>
    </source>
</evidence>
<dbReference type="RefSeq" id="WP_133686698.1">
    <property type="nucleotide sequence ID" value="NZ_SOAY01000010.1"/>
</dbReference>
<dbReference type="InterPro" id="IPR013328">
    <property type="entry name" value="6PGD_dom2"/>
</dbReference>
<evidence type="ECO:0000259" key="4">
    <source>
        <dbReference type="Pfam" id="PF08125"/>
    </source>
</evidence>
<feature type="domain" description="Mannitol dehydrogenase N-terminal" evidence="3">
    <location>
        <begin position="27"/>
        <end position="270"/>
    </location>
</feature>
<reference evidence="5 6" key="1">
    <citation type="submission" date="2019-03" db="EMBL/GenBank/DDBJ databases">
        <title>Genomic Encyclopedia of Archaeal and Bacterial Type Strains, Phase II (KMG-II): from individual species to whole genera.</title>
        <authorList>
            <person name="Goeker M."/>
        </authorList>
    </citation>
    <scope>NUCLEOTIDE SEQUENCE [LARGE SCALE GENOMIC DNA]</scope>
    <source>
        <strain evidence="5 6">DSM 25233</strain>
    </source>
</reference>
<evidence type="ECO:0000259" key="3">
    <source>
        <dbReference type="Pfam" id="PF01232"/>
    </source>
</evidence>